<feature type="coiled-coil region" evidence="2">
    <location>
        <begin position="39"/>
        <end position="66"/>
    </location>
</feature>
<dbReference type="GeneID" id="7836090"/>
<evidence type="ECO:0000313" key="5">
    <source>
        <dbReference type="EMBL" id="EAS01665.2"/>
    </source>
</evidence>
<feature type="region of interest" description="Disordered" evidence="3">
    <location>
        <begin position="405"/>
        <end position="424"/>
    </location>
</feature>
<dbReference type="Pfam" id="PF21773">
    <property type="entry name" value="ODAD1_CC"/>
    <property type="match status" value="1"/>
</dbReference>
<evidence type="ECO:0000313" key="6">
    <source>
        <dbReference type="Proteomes" id="UP000009168"/>
    </source>
</evidence>
<dbReference type="PANTHER" id="PTHR21694:SF18">
    <property type="entry name" value="COILED-COIL DOMAIN-CONTAINING PROTEIN 63"/>
    <property type="match status" value="1"/>
</dbReference>
<dbReference type="STRING" id="312017.Q23YQ7"/>
<dbReference type="AlphaFoldDB" id="Q23YQ7"/>
<feature type="coiled-coil region" evidence="2">
    <location>
        <begin position="128"/>
        <end position="169"/>
    </location>
</feature>
<name>Q23YQ7_TETTS</name>
<keyword evidence="1 2" id="KW-0175">Coiled coil</keyword>
<dbReference type="KEGG" id="tet:TTHERM_01207650"/>
<accession>Q23YQ7</accession>
<dbReference type="EMBL" id="GG662558">
    <property type="protein sequence ID" value="EAS01665.2"/>
    <property type="molecule type" value="Genomic_DNA"/>
</dbReference>
<feature type="domain" description="ODAD1 central coiled coil region" evidence="4">
    <location>
        <begin position="322"/>
        <end position="462"/>
    </location>
</feature>
<dbReference type="RefSeq" id="XP_001021910.2">
    <property type="nucleotide sequence ID" value="XM_001021910.2"/>
</dbReference>
<dbReference type="HOGENOM" id="CLU_583252_0_0_1"/>
<sequence length="583" mass="67825">MSRLEGNKGSQSNLPQYKNKNKDKSIAVPQEHEQDKDSILQTWEEIEQIRKENKELRDEIKTEARMNNLNAPVLVTKMEQIQELSSIYAQKIEVETQKKKDLELLKQISQETINSNLKKMSQSNGIALPQLQAKIKQLEYKLEKTRSRHNESLAQINMLKEQVNMARRERVIFSNVFKKLESDIKLKDEEFKKYMIEKMQVDVKKKQLEEELQKIKIRAKKEVLLFKNEYQQLFNQSKVQQQQQQSNNESLEYNPGQKRIFETEVILNEQIQLNTANNTTIINNNSIISNNNNTNNMNSPNNQNYTMPNNSTLTNQSSILNNKNLNQKNQANSINLQVTQEELQKYQFMFQKIQKEVGIDDLDHLIYLFENIDKENNDLYESANSKSDEIDALKKKIKEVENEVQKYSKHNDNKQKQSSVNDKKLQDIQKYEKKIDNVDSLTKVVNTDIQSVNTKLIKIAEKFNIPIPQGEEIEETSFIKFLQDVEARINDIINMSLYCEGKIINIDRHHHETQVTVTSLSKKGDNNSGIALVLDGVKKNSESESERILTKGDFDLVSKNEIKNFKENKGKVPLSQKGKKSKI</sequence>
<feature type="region of interest" description="Disordered" evidence="3">
    <location>
        <begin position="1"/>
        <end position="38"/>
    </location>
</feature>
<evidence type="ECO:0000256" key="3">
    <source>
        <dbReference type="SAM" id="MobiDB-lite"/>
    </source>
</evidence>
<gene>
    <name evidence="5" type="ORF">TTHERM_01207650</name>
</gene>
<evidence type="ECO:0000256" key="2">
    <source>
        <dbReference type="SAM" id="Coils"/>
    </source>
</evidence>
<proteinExistence type="predicted"/>
<dbReference type="InterPro" id="IPR049258">
    <property type="entry name" value="ODAD1_CC"/>
</dbReference>
<feature type="coiled-coil region" evidence="2">
    <location>
        <begin position="198"/>
        <end position="225"/>
    </location>
</feature>
<dbReference type="PANTHER" id="PTHR21694">
    <property type="entry name" value="COILED-COIL DOMAIN-CONTAINING PROTEIN 63"/>
    <property type="match status" value="1"/>
</dbReference>
<dbReference type="OrthoDB" id="306527at2759"/>
<organism evidence="5 6">
    <name type="scientific">Tetrahymena thermophila (strain SB210)</name>
    <dbReference type="NCBI Taxonomy" id="312017"/>
    <lineage>
        <taxon>Eukaryota</taxon>
        <taxon>Sar</taxon>
        <taxon>Alveolata</taxon>
        <taxon>Ciliophora</taxon>
        <taxon>Intramacronucleata</taxon>
        <taxon>Oligohymenophorea</taxon>
        <taxon>Hymenostomatida</taxon>
        <taxon>Tetrahymenina</taxon>
        <taxon>Tetrahymenidae</taxon>
        <taxon>Tetrahymena</taxon>
    </lineage>
</organism>
<dbReference type="InParanoid" id="Q23YQ7"/>
<dbReference type="Proteomes" id="UP000009168">
    <property type="component" value="Unassembled WGS sequence"/>
</dbReference>
<evidence type="ECO:0000259" key="4">
    <source>
        <dbReference type="Pfam" id="PF21773"/>
    </source>
</evidence>
<reference evidence="6" key="1">
    <citation type="journal article" date="2006" name="PLoS Biol.">
        <title>Macronuclear genome sequence of the ciliate Tetrahymena thermophila, a model eukaryote.</title>
        <authorList>
            <person name="Eisen J.A."/>
            <person name="Coyne R.S."/>
            <person name="Wu M."/>
            <person name="Wu D."/>
            <person name="Thiagarajan M."/>
            <person name="Wortman J.R."/>
            <person name="Badger J.H."/>
            <person name="Ren Q."/>
            <person name="Amedeo P."/>
            <person name="Jones K.M."/>
            <person name="Tallon L.J."/>
            <person name="Delcher A.L."/>
            <person name="Salzberg S.L."/>
            <person name="Silva J.C."/>
            <person name="Haas B.J."/>
            <person name="Majoros W.H."/>
            <person name="Farzad M."/>
            <person name="Carlton J.M."/>
            <person name="Smith R.K. Jr."/>
            <person name="Garg J."/>
            <person name="Pearlman R.E."/>
            <person name="Karrer K.M."/>
            <person name="Sun L."/>
            <person name="Manning G."/>
            <person name="Elde N.C."/>
            <person name="Turkewitz A.P."/>
            <person name="Asai D.J."/>
            <person name="Wilkes D.E."/>
            <person name="Wang Y."/>
            <person name="Cai H."/>
            <person name="Collins K."/>
            <person name="Stewart B.A."/>
            <person name="Lee S.R."/>
            <person name="Wilamowska K."/>
            <person name="Weinberg Z."/>
            <person name="Ruzzo W.L."/>
            <person name="Wloga D."/>
            <person name="Gaertig J."/>
            <person name="Frankel J."/>
            <person name="Tsao C.-C."/>
            <person name="Gorovsky M.A."/>
            <person name="Keeling P.J."/>
            <person name="Waller R.F."/>
            <person name="Patron N.J."/>
            <person name="Cherry J.M."/>
            <person name="Stover N.A."/>
            <person name="Krieger C.J."/>
            <person name="del Toro C."/>
            <person name="Ryder H.F."/>
            <person name="Williamson S.C."/>
            <person name="Barbeau R.A."/>
            <person name="Hamilton E.P."/>
            <person name="Orias E."/>
        </authorList>
    </citation>
    <scope>NUCLEOTIDE SEQUENCE [LARGE SCALE GENOMIC DNA]</scope>
    <source>
        <strain evidence="6">SB210</strain>
    </source>
</reference>
<feature type="compositionally biased region" description="Polar residues" evidence="3">
    <location>
        <begin position="8"/>
        <end position="18"/>
    </location>
</feature>
<dbReference type="InterPro" id="IPR051876">
    <property type="entry name" value="ODA-DC/CCD"/>
</dbReference>
<feature type="compositionally biased region" description="Basic and acidic residues" evidence="3">
    <location>
        <begin position="20"/>
        <end position="38"/>
    </location>
</feature>
<dbReference type="eggNOG" id="ENOG502SS2E">
    <property type="taxonomic scope" value="Eukaryota"/>
</dbReference>
<protein>
    <recommendedName>
        <fullName evidence="4">ODAD1 central coiled coil region domain-containing protein</fullName>
    </recommendedName>
</protein>
<evidence type="ECO:0000256" key="1">
    <source>
        <dbReference type="ARBA" id="ARBA00023054"/>
    </source>
</evidence>
<keyword evidence="6" id="KW-1185">Reference proteome</keyword>